<dbReference type="Gene3D" id="3.40.850.10">
    <property type="entry name" value="Kinesin motor domain"/>
    <property type="match status" value="1"/>
</dbReference>
<evidence type="ECO:0000259" key="7">
    <source>
        <dbReference type="PROSITE" id="PS51456"/>
    </source>
</evidence>
<evidence type="ECO:0000313" key="8">
    <source>
        <dbReference type="EMBL" id="EED88267.1"/>
    </source>
</evidence>
<dbReference type="InterPro" id="IPR027417">
    <property type="entry name" value="P-loop_NTPase"/>
</dbReference>
<evidence type="ECO:0000256" key="1">
    <source>
        <dbReference type="ARBA" id="ARBA00022741"/>
    </source>
</evidence>
<dbReference type="GO" id="GO:0015629">
    <property type="term" value="C:actin cytoskeleton"/>
    <property type="evidence" value="ECO:0000318"/>
    <property type="project" value="GO_Central"/>
</dbReference>
<dbReference type="GO" id="GO:0016020">
    <property type="term" value="C:membrane"/>
    <property type="evidence" value="ECO:0000318"/>
    <property type="project" value="GO_Central"/>
</dbReference>
<dbReference type="GO" id="GO:0005737">
    <property type="term" value="C:cytoplasm"/>
    <property type="evidence" value="ECO:0000318"/>
    <property type="project" value="GO_Central"/>
</dbReference>
<dbReference type="SMART" id="SM00242">
    <property type="entry name" value="MYSc"/>
    <property type="match status" value="1"/>
</dbReference>
<feature type="binding site" evidence="6">
    <location>
        <begin position="101"/>
        <end position="108"/>
    </location>
    <ligand>
        <name>ATP</name>
        <dbReference type="ChEBI" id="CHEBI:30616"/>
    </ligand>
</feature>
<evidence type="ECO:0000256" key="6">
    <source>
        <dbReference type="PROSITE-ProRule" id="PRU00782"/>
    </source>
</evidence>
<dbReference type="PANTHER" id="PTHR13140:SF845">
    <property type="entry name" value="MYOSIN-LIKE PROTEIN"/>
    <property type="match status" value="1"/>
</dbReference>
<reference evidence="8 9" key="1">
    <citation type="journal article" date="2004" name="Science">
        <title>The genome of the diatom Thalassiosira pseudonana: ecology, evolution, and metabolism.</title>
        <authorList>
            <person name="Armbrust E.V."/>
            <person name="Berges J.A."/>
            <person name="Bowler C."/>
            <person name="Green B.R."/>
            <person name="Martinez D."/>
            <person name="Putnam N.H."/>
            <person name="Zhou S."/>
            <person name="Allen A.E."/>
            <person name="Apt K.E."/>
            <person name="Bechner M."/>
            <person name="Brzezinski M.A."/>
            <person name="Chaal B.K."/>
            <person name="Chiovitti A."/>
            <person name="Davis A.K."/>
            <person name="Demarest M.S."/>
            <person name="Detter J.C."/>
            <person name="Glavina T."/>
            <person name="Goodstein D."/>
            <person name="Hadi M.Z."/>
            <person name="Hellsten U."/>
            <person name="Hildebrand M."/>
            <person name="Jenkins B.D."/>
            <person name="Jurka J."/>
            <person name="Kapitonov V.V."/>
            <person name="Kroger N."/>
            <person name="Lau W.W."/>
            <person name="Lane T.W."/>
            <person name="Larimer F.W."/>
            <person name="Lippmeier J.C."/>
            <person name="Lucas S."/>
            <person name="Medina M."/>
            <person name="Montsant A."/>
            <person name="Obornik M."/>
            <person name="Parker M.S."/>
            <person name="Palenik B."/>
            <person name="Pazour G.J."/>
            <person name="Richardson P.M."/>
            <person name="Rynearson T.A."/>
            <person name="Saito M.A."/>
            <person name="Schwartz D.C."/>
            <person name="Thamatrakoln K."/>
            <person name="Valentin K."/>
            <person name="Vardi A."/>
            <person name="Wilkerson F.P."/>
            <person name="Rokhsar D.S."/>
        </authorList>
    </citation>
    <scope>NUCLEOTIDE SEQUENCE [LARGE SCALE GENOMIC DNA]</scope>
    <source>
        <strain evidence="8 9">CCMP1335</strain>
    </source>
</reference>
<dbReference type="Gene3D" id="1.20.120.720">
    <property type="entry name" value="Myosin VI head, motor domain, U50 subdomain"/>
    <property type="match status" value="1"/>
</dbReference>
<dbReference type="Proteomes" id="UP000001449">
    <property type="component" value="Chromosome 17"/>
</dbReference>
<dbReference type="FunCoup" id="B8CDU1">
    <property type="interactions" value="11"/>
</dbReference>
<dbReference type="OMA" id="VYMMNPP"/>
<dbReference type="SUPFAM" id="SSF52540">
    <property type="entry name" value="P-loop containing nucleoside triphosphate hydrolases"/>
    <property type="match status" value="1"/>
</dbReference>
<dbReference type="Gene3D" id="1.20.5.190">
    <property type="match status" value="1"/>
</dbReference>
<dbReference type="GO" id="GO:0005524">
    <property type="term" value="F:ATP binding"/>
    <property type="evidence" value="ECO:0007669"/>
    <property type="project" value="UniProtKB-UniRule"/>
</dbReference>
<dbReference type="PaxDb" id="35128-Thaps37960"/>
<dbReference type="CDD" id="cd00124">
    <property type="entry name" value="MYSc"/>
    <property type="match status" value="1"/>
</dbReference>
<dbReference type="AlphaFoldDB" id="B8CDU1"/>
<dbReference type="Gene3D" id="1.20.58.530">
    <property type="match status" value="1"/>
</dbReference>
<name>B8CDU1_THAPS</name>
<dbReference type="PROSITE" id="PS51456">
    <property type="entry name" value="MYOSIN_MOTOR"/>
    <property type="match status" value="1"/>
</dbReference>
<keyword evidence="4 6" id="KW-0505">Motor protein</keyword>
<gene>
    <name evidence="8" type="primary">MYO5</name>
    <name evidence="8" type="ORF">THAPSDRAFT_37960</name>
</gene>
<dbReference type="Gene3D" id="1.20.5.4820">
    <property type="match status" value="1"/>
</dbReference>
<dbReference type="Gene3D" id="1.10.10.820">
    <property type="match status" value="1"/>
</dbReference>
<dbReference type="HOGENOM" id="CLU_000192_7_2_1"/>
<dbReference type="GO" id="GO:0000146">
    <property type="term" value="F:microfilament motor activity"/>
    <property type="evidence" value="ECO:0000318"/>
    <property type="project" value="GO_Central"/>
</dbReference>
<dbReference type="PRINTS" id="PR00193">
    <property type="entry name" value="MYOSINHEAVY"/>
</dbReference>
<dbReference type="PROSITE" id="PS50096">
    <property type="entry name" value="IQ"/>
    <property type="match status" value="2"/>
</dbReference>
<dbReference type="KEGG" id="tps:THAPSDRAFT_37960"/>
<dbReference type="eggNOG" id="KOG0160">
    <property type="taxonomic scope" value="Eukaryota"/>
</dbReference>
<keyword evidence="5 6" id="KW-0009">Actin-binding</keyword>
<dbReference type="Pfam" id="PF00063">
    <property type="entry name" value="Myosin_head"/>
    <property type="match status" value="1"/>
</dbReference>
<feature type="non-terminal residue" evidence="8">
    <location>
        <position position="1"/>
    </location>
</feature>
<feature type="region of interest" description="Actin-binding" evidence="6">
    <location>
        <begin position="581"/>
        <end position="603"/>
    </location>
</feature>
<evidence type="ECO:0000256" key="2">
    <source>
        <dbReference type="ARBA" id="ARBA00022840"/>
    </source>
</evidence>
<evidence type="ECO:0000313" key="9">
    <source>
        <dbReference type="Proteomes" id="UP000001449"/>
    </source>
</evidence>
<dbReference type="PANTHER" id="PTHR13140">
    <property type="entry name" value="MYOSIN"/>
    <property type="match status" value="1"/>
</dbReference>
<keyword evidence="1 6" id="KW-0547">Nucleotide-binding</keyword>
<dbReference type="CDD" id="cd23767">
    <property type="entry name" value="IQCD"/>
    <property type="match status" value="1"/>
</dbReference>
<accession>B8CDU1</accession>
<feature type="non-terminal residue" evidence="8">
    <location>
        <position position="810"/>
    </location>
</feature>
<comment type="similarity">
    <text evidence="6">Belongs to the TRAFAC class myosin-kinesin ATPase superfamily. Myosin family.</text>
</comment>
<feature type="domain" description="Myosin motor" evidence="7">
    <location>
        <begin position="5"/>
        <end position="714"/>
    </location>
</feature>
<dbReference type="InterPro" id="IPR000048">
    <property type="entry name" value="IQ_motif_EF-hand-BS"/>
</dbReference>
<proteinExistence type="inferred from homology"/>
<dbReference type="GO" id="GO:0051015">
    <property type="term" value="F:actin filament binding"/>
    <property type="evidence" value="ECO:0000318"/>
    <property type="project" value="GO_Central"/>
</dbReference>
<keyword evidence="3 6" id="KW-0518">Myosin</keyword>
<reference evidence="8 9" key="2">
    <citation type="journal article" date="2008" name="Nature">
        <title>The Phaeodactylum genome reveals the evolutionary history of diatom genomes.</title>
        <authorList>
            <person name="Bowler C."/>
            <person name="Allen A.E."/>
            <person name="Badger J.H."/>
            <person name="Grimwood J."/>
            <person name="Jabbari K."/>
            <person name="Kuo A."/>
            <person name="Maheswari U."/>
            <person name="Martens C."/>
            <person name="Maumus F."/>
            <person name="Otillar R.P."/>
            <person name="Rayko E."/>
            <person name="Salamov A."/>
            <person name="Vandepoele K."/>
            <person name="Beszteri B."/>
            <person name="Gruber A."/>
            <person name="Heijde M."/>
            <person name="Katinka M."/>
            <person name="Mock T."/>
            <person name="Valentin K."/>
            <person name="Verret F."/>
            <person name="Berges J.A."/>
            <person name="Brownlee C."/>
            <person name="Cadoret J.P."/>
            <person name="Chiovitti A."/>
            <person name="Choi C.J."/>
            <person name="Coesel S."/>
            <person name="De Martino A."/>
            <person name="Detter J.C."/>
            <person name="Durkin C."/>
            <person name="Falciatore A."/>
            <person name="Fournet J."/>
            <person name="Haruta M."/>
            <person name="Huysman M.J."/>
            <person name="Jenkins B.D."/>
            <person name="Jiroutova K."/>
            <person name="Jorgensen R.E."/>
            <person name="Joubert Y."/>
            <person name="Kaplan A."/>
            <person name="Kroger N."/>
            <person name="Kroth P.G."/>
            <person name="La Roche J."/>
            <person name="Lindquist E."/>
            <person name="Lommer M."/>
            <person name="Martin-Jezequel V."/>
            <person name="Lopez P.J."/>
            <person name="Lucas S."/>
            <person name="Mangogna M."/>
            <person name="McGinnis K."/>
            <person name="Medlin L.K."/>
            <person name="Montsant A."/>
            <person name="Oudot-Le Secq M.P."/>
            <person name="Napoli C."/>
            <person name="Obornik M."/>
            <person name="Parker M.S."/>
            <person name="Petit J.L."/>
            <person name="Porcel B.M."/>
            <person name="Poulsen N."/>
            <person name="Robison M."/>
            <person name="Rychlewski L."/>
            <person name="Rynearson T.A."/>
            <person name="Schmutz J."/>
            <person name="Shapiro H."/>
            <person name="Siaut M."/>
            <person name="Stanley M."/>
            <person name="Sussman M.R."/>
            <person name="Taylor A.R."/>
            <person name="Vardi A."/>
            <person name="von Dassow P."/>
            <person name="Vyverman W."/>
            <person name="Willis A."/>
            <person name="Wyrwicz L.S."/>
            <person name="Rokhsar D.S."/>
            <person name="Weissenbach J."/>
            <person name="Armbrust E.V."/>
            <person name="Green B.R."/>
            <person name="Van de Peer Y."/>
            <person name="Grigoriev I.V."/>
        </authorList>
    </citation>
    <scope>NUCLEOTIDE SEQUENCE [LARGE SCALE GENOMIC DNA]</scope>
    <source>
        <strain evidence="8 9">CCMP1335</strain>
    </source>
</reference>
<keyword evidence="2 6" id="KW-0067">ATP-binding</keyword>
<dbReference type="RefSeq" id="XP_002294433.1">
    <property type="nucleotide sequence ID" value="XM_002294397.1"/>
</dbReference>
<organism evidence="8 9">
    <name type="scientific">Thalassiosira pseudonana</name>
    <name type="common">Marine diatom</name>
    <name type="synonym">Cyclotella nana</name>
    <dbReference type="NCBI Taxonomy" id="35128"/>
    <lineage>
        <taxon>Eukaryota</taxon>
        <taxon>Sar</taxon>
        <taxon>Stramenopiles</taxon>
        <taxon>Ochrophyta</taxon>
        <taxon>Bacillariophyta</taxon>
        <taxon>Coscinodiscophyceae</taxon>
        <taxon>Thalassiosirophycidae</taxon>
        <taxon>Thalassiosirales</taxon>
        <taxon>Thalassiosiraceae</taxon>
        <taxon>Thalassiosira</taxon>
    </lineage>
</organism>
<keyword evidence="9" id="KW-1185">Reference proteome</keyword>
<dbReference type="EMBL" id="CM000651">
    <property type="protein sequence ID" value="EED88267.1"/>
    <property type="molecule type" value="Genomic_DNA"/>
</dbReference>
<evidence type="ECO:0000256" key="5">
    <source>
        <dbReference type="ARBA" id="ARBA00023203"/>
    </source>
</evidence>
<dbReference type="STRING" id="35128.B8CDU1"/>
<protein>
    <submittedName>
        <fullName evidence="8">Myosin heavy chain-like protein</fullName>
    </submittedName>
</protein>
<dbReference type="GO" id="GO:0016459">
    <property type="term" value="C:myosin complex"/>
    <property type="evidence" value="ECO:0007669"/>
    <property type="project" value="UniProtKB-KW"/>
</dbReference>
<dbReference type="InterPro" id="IPR001609">
    <property type="entry name" value="Myosin_head_motor_dom-like"/>
</dbReference>
<dbReference type="InterPro" id="IPR036961">
    <property type="entry name" value="Kinesin_motor_dom_sf"/>
</dbReference>
<dbReference type="GO" id="GO:0007015">
    <property type="term" value="P:actin filament organization"/>
    <property type="evidence" value="ECO:0000318"/>
    <property type="project" value="GO_Central"/>
</dbReference>
<evidence type="ECO:0000256" key="3">
    <source>
        <dbReference type="ARBA" id="ARBA00023123"/>
    </source>
</evidence>
<dbReference type="GeneID" id="7453103"/>
<dbReference type="InParanoid" id="B8CDU1"/>
<evidence type="ECO:0000256" key="4">
    <source>
        <dbReference type="ARBA" id="ARBA00023175"/>
    </source>
</evidence>
<sequence length="810" mass="90970">QQPVGLVHDLIHLTHLHEPAILHSLRQRYDGDVIYTSTGPILIAVNPFKKMEGLYSGEVMEGYRLAGEGATLPPHAYKTADDAYHHGSNVVPTNQSILVSGESGAGKTVTTKIVLNYFAMLSKKAEQEEVCIEQQVLQSNPILEAFGNARTLRNDNSSRFGKYIDIQFTNKGKLSGAKIETYLLEKVRLIHPSEGERNYHIFYQFLACATAEEKKAYLLDGRGSSMGRMMGVEDFHLLSQTGTYDRRDGVEDGEMHEEMLDAMITIGFTPETIQSLMRLVVAILHCGNMTFTATTQNNAHGHSDACSLDKTPSALAAASLLGVPFEDLASALTLRAIRAGNEVVHSPMNITQSQKACEALMKATYGAVFDFIVTKVNDSISSRQSHPQATGTSASIGVLDIFGFETFETNSFEQICINYTNEALQQQFNKYVFKLEQDEYEREGILWKFISFPDNQDVLDLIDRKHTGILALLDEQCIVPKSTDEKFTRYLYAKCDKHTRFSASSAQRVDYKFSIEHYAGPVEYSTDNWLEKNKDQMPSASVDLLRGADFELLGQIQVRVDRDGRGSVATKSVGAQFSAQLRELRSRIDTTVPHYIRCLKPNDELVPNSFDPKMIVDQLRCGGVLEAVRVSRAGYPTRYPHDVFKARYYILGDFRDKLPVSPYGNKKRFSMSEDDLEIKKLISRIACAVAGLQLGRTKVFLRREAFDRIEALRAQKFGKSAIAIQKIVRGVQARAYCKMKFAAVLTIQRAARRILSTLYMRQMEDMNIAATAIQRYYRSHLNHMFYMEMEKSLVPAAVKIQAVARGANTR</sequence>
<dbReference type="Pfam" id="PF00612">
    <property type="entry name" value="IQ"/>
    <property type="match status" value="1"/>
</dbReference>